<evidence type="ECO:0000256" key="2">
    <source>
        <dbReference type="ARBA" id="ARBA00006657"/>
    </source>
</evidence>
<evidence type="ECO:0000256" key="11">
    <source>
        <dbReference type="NCBIfam" id="TIGR02224"/>
    </source>
</evidence>
<dbReference type="InterPro" id="IPR011010">
    <property type="entry name" value="DNA_brk_join_enz"/>
</dbReference>
<dbReference type="InterPro" id="IPR050090">
    <property type="entry name" value="Tyrosine_recombinase_XerCD"/>
</dbReference>
<dbReference type="AlphaFoldDB" id="A0A0F7KGD1"/>
<dbReference type="InterPro" id="IPR002104">
    <property type="entry name" value="Integrase_catalytic"/>
</dbReference>
<evidence type="ECO:0000256" key="5">
    <source>
        <dbReference type="ARBA" id="ARBA00022829"/>
    </source>
</evidence>
<keyword evidence="16" id="KW-1185">Reference proteome</keyword>
<reference evidence="16" key="1">
    <citation type="submission" date="2015-05" db="EMBL/GenBank/DDBJ databases">
        <title>Draft genome of Nitrosomonas communis strain Nm2.</title>
        <authorList>
            <person name="Kozlowski J.A."/>
            <person name="Kits K.D."/>
            <person name="Stein L.Y."/>
        </authorList>
    </citation>
    <scope>NUCLEOTIDE SEQUENCE [LARGE SCALE GENOMIC DNA]</scope>
    <source>
        <strain evidence="16">Nm2</strain>
    </source>
</reference>
<dbReference type="Proteomes" id="UP000034156">
    <property type="component" value="Chromosome"/>
</dbReference>
<evidence type="ECO:0000256" key="7">
    <source>
        <dbReference type="ARBA" id="ARBA00023125"/>
    </source>
</evidence>
<protein>
    <recommendedName>
        <fullName evidence="10 11">Tyrosine recombinase XerC</fullName>
    </recommendedName>
</protein>
<dbReference type="NCBIfam" id="NF001399">
    <property type="entry name" value="PRK00283.1"/>
    <property type="match status" value="1"/>
</dbReference>
<feature type="active site" evidence="10">
    <location>
        <position position="243"/>
    </location>
</feature>
<dbReference type="InterPro" id="IPR044068">
    <property type="entry name" value="CB"/>
</dbReference>
<dbReference type="CDD" id="cd00798">
    <property type="entry name" value="INT_XerDC_C"/>
    <property type="match status" value="1"/>
</dbReference>
<evidence type="ECO:0000313" key="17">
    <source>
        <dbReference type="Proteomes" id="UP000324176"/>
    </source>
</evidence>
<feature type="active site" description="O-(3'-phospho-DNA)-tyrosine intermediate" evidence="10">
    <location>
        <position position="278"/>
    </location>
</feature>
<dbReference type="Pfam" id="PF02899">
    <property type="entry name" value="Phage_int_SAM_1"/>
    <property type="match status" value="1"/>
</dbReference>
<feature type="active site" evidence="10">
    <location>
        <position position="246"/>
    </location>
</feature>
<feature type="active site" evidence="10">
    <location>
        <position position="174"/>
    </location>
</feature>
<dbReference type="GO" id="GO:0003677">
    <property type="term" value="F:DNA binding"/>
    <property type="evidence" value="ECO:0007669"/>
    <property type="project" value="UniProtKB-UniRule"/>
</dbReference>
<keyword evidence="6 10" id="KW-0229">DNA integration</keyword>
<evidence type="ECO:0000313" key="14">
    <source>
        <dbReference type="EMBL" id="AKH37854.1"/>
    </source>
</evidence>
<dbReference type="OrthoDB" id="9801717at2"/>
<evidence type="ECO:0000256" key="9">
    <source>
        <dbReference type="ARBA" id="ARBA00023306"/>
    </source>
</evidence>
<reference evidence="14 16" key="2">
    <citation type="journal article" date="2016" name="Genome Announc.">
        <title>Genome Sequence of Nitrosomonas communis Strain Nm2, a Mesophilic Ammonia-Oxidizing Bacterium Isolated from Mediterranean Soil.</title>
        <authorList>
            <person name="Kozlowski J.A."/>
            <person name="Kits K.D."/>
            <person name="Stein L.Y."/>
        </authorList>
    </citation>
    <scope>NUCLEOTIDE SEQUENCE [LARGE SCALE GENOMIC DNA]</scope>
    <source>
        <strain evidence="14 16">Nm2</strain>
    </source>
</reference>
<comment type="subcellular location">
    <subcellularLocation>
        <location evidence="1 10">Cytoplasm</location>
    </subcellularLocation>
</comment>
<keyword evidence="3 10" id="KW-0963">Cytoplasm</keyword>
<dbReference type="PATRIC" id="fig|44574.3.peg.2093"/>
<keyword evidence="4 10" id="KW-0132">Cell division</keyword>
<dbReference type="InterPro" id="IPR013762">
    <property type="entry name" value="Integrase-like_cat_sf"/>
</dbReference>
<dbReference type="KEGG" id="nco:AAW31_08580"/>
<comment type="subunit">
    <text evidence="10">Forms a cyclic heterotetrameric complex composed of two molecules of XerC and two molecules of XerD.</text>
</comment>
<dbReference type="EMBL" id="CP011451">
    <property type="protein sequence ID" value="AKH37854.1"/>
    <property type="molecule type" value="Genomic_DNA"/>
</dbReference>
<dbReference type="InterPro" id="IPR010998">
    <property type="entry name" value="Integrase_recombinase_N"/>
</dbReference>
<feature type="domain" description="Core-binding (CB)" evidence="13">
    <location>
        <begin position="7"/>
        <end position="90"/>
    </location>
</feature>
<dbReference type="PROSITE" id="PS51900">
    <property type="entry name" value="CB"/>
    <property type="match status" value="1"/>
</dbReference>
<evidence type="ECO:0000259" key="12">
    <source>
        <dbReference type="PROSITE" id="PS51898"/>
    </source>
</evidence>
<dbReference type="GO" id="GO:0005737">
    <property type="term" value="C:cytoplasm"/>
    <property type="evidence" value="ECO:0007669"/>
    <property type="project" value="UniProtKB-SubCell"/>
</dbReference>
<evidence type="ECO:0000256" key="3">
    <source>
        <dbReference type="ARBA" id="ARBA00022490"/>
    </source>
</evidence>
<keyword evidence="5 10" id="KW-0159">Chromosome partition</keyword>
<dbReference type="Gene3D" id="1.10.150.130">
    <property type="match status" value="1"/>
</dbReference>
<dbReference type="HAMAP" id="MF_01808">
    <property type="entry name" value="Recomb_XerC_XerD"/>
    <property type="match status" value="1"/>
</dbReference>
<dbReference type="InterPro" id="IPR004107">
    <property type="entry name" value="Integrase_SAM-like_N"/>
</dbReference>
<dbReference type="GO" id="GO:0051301">
    <property type="term" value="P:cell division"/>
    <property type="evidence" value="ECO:0007669"/>
    <property type="project" value="UniProtKB-UniRule"/>
</dbReference>
<keyword evidence="7 10" id="KW-0238">DNA-binding</keyword>
<evidence type="ECO:0000256" key="4">
    <source>
        <dbReference type="ARBA" id="ARBA00022618"/>
    </source>
</evidence>
<dbReference type="NCBIfam" id="TIGR02224">
    <property type="entry name" value="recomb_XerC"/>
    <property type="match status" value="1"/>
</dbReference>
<dbReference type="GO" id="GO:0006313">
    <property type="term" value="P:DNA transposition"/>
    <property type="evidence" value="ECO:0007669"/>
    <property type="project" value="UniProtKB-UniRule"/>
</dbReference>
<feature type="active site" evidence="10">
    <location>
        <position position="150"/>
    </location>
</feature>
<evidence type="ECO:0000256" key="6">
    <source>
        <dbReference type="ARBA" id="ARBA00022908"/>
    </source>
</evidence>
<name>A0A0F7KGD1_9PROT</name>
<dbReference type="GO" id="GO:0009037">
    <property type="term" value="F:tyrosine-based site-specific recombinase activity"/>
    <property type="evidence" value="ECO:0007669"/>
    <property type="project" value="UniProtKB-UniRule"/>
</dbReference>
<dbReference type="RefSeq" id="WP_046849924.1">
    <property type="nucleotide sequence ID" value="NZ_CP011451.1"/>
</dbReference>
<comment type="similarity">
    <text evidence="2 10">Belongs to the 'phage' integrase family. XerC subfamily.</text>
</comment>
<dbReference type="SUPFAM" id="SSF56349">
    <property type="entry name" value="DNA breaking-rejoining enzymes"/>
    <property type="match status" value="1"/>
</dbReference>
<evidence type="ECO:0000256" key="1">
    <source>
        <dbReference type="ARBA" id="ARBA00004496"/>
    </source>
</evidence>
<evidence type="ECO:0000313" key="15">
    <source>
        <dbReference type="EMBL" id="TYP92870.1"/>
    </source>
</evidence>
<dbReference type="EMBL" id="VNHT01000005">
    <property type="protein sequence ID" value="TYP92870.1"/>
    <property type="molecule type" value="Genomic_DNA"/>
</dbReference>
<evidence type="ECO:0000259" key="13">
    <source>
        <dbReference type="PROSITE" id="PS51900"/>
    </source>
</evidence>
<dbReference type="InterPro" id="IPR023009">
    <property type="entry name" value="Tyrosine_recombinase_XerC/XerD"/>
</dbReference>
<evidence type="ECO:0000256" key="8">
    <source>
        <dbReference type="ARBA" id="ARBA00023172"/>
    </source>
</evidence>
<dbReference type="PANTHER" id="PTHR30349:SF81">
    <property type="entry name" value="TYROSINE RECOMBINASE XERC"/>
    <property type="match status" value="1"/>
</dbReference>
<dbReference type="PROSITE" id="PS51898">
    <property type="entry name" value="TYR_RECOMBINASE"/>
    <property type="match status" value="1"/>
</dbReference>
<feature type="active site" evidence="10">
    <location>
        <position position="269"/>
    </location>
</feature>
<keyword evidence="8 10" id="KW-0233">DNA recombination</keyword>
<dbReference type="Proteomes" id="UP000324176">
    <property type="component" value="Unassembled WGS sequence"/>
</dbReference>
<accession>A0A0F7KGD1</accession>
<feature type="domain" description="Tyr recombinase" evidence="12">
    <location>
        <begin position="111"/>
        <end position="291"/>
    </location>
</feature>
<dbReference type="Pfam" id="PF00589">
    <property type="entry name" value="Phage_integrase"/>
    <property type="match status" value="1"/>
</dbReference>
<dbReference type="GO" id="GO:0007059">
    <property type="term" value="P:chromosome segregation"/>
    <property type="evidence" value="ECO:0007669"/>
    <property type="project" value="UniProtKB-UniRule"/>
</dbReference>
<reference evidence="15 17" key="3">
    <citation type="submission" date="2019-07" db="EMBL/GenBank/DDBJ databases">
        <title>Active sludge and wastewater microbial communities from Klosterneuburg, Austria.</title>
        <authorList>
            <person name="Wagner M."/>
        </authorList>
    </citation>
    <scope>NUCLEOTIDE SEQUENCE [LARGE SCALE GENOMIC DNA]</scope>
    <source>
        <strain evidence="15 17">Nm2</strain>
    </source>
</reference>
<proteinExistence type="inferred from homology"/>
<organism evidence="14 16">
    <name type="scientific">Nitrosomonas communis</name>
    <dbReference type="NCBI Taxonomy" id="44574"/>
    <lineage>
        <taxon>Bacteria</taxon>
        <taxon>Pseudomonadati</taxon>
        <taxon>Pseudomonadota</taxon>
        <taxon>Betaproteobacteria</taxon>
        <taxon>Nitrosomonadales</taxon>
        <taxon>Nitrosomonadaceae</taxon>
        <taxon>Nitrosomonas</taxon>
    </lineage>
</organism>
<comment type="function">
    <text evidence="10">Site-specific tyrosine recombinase, which acts by catalyzing the cutting and rejoining of the recombining DNA molecules. The XerC-XerD complex is essential to convert dimers of the bacterial chromosome into monomers to permit their segregation at cell division. It also contributes to the segregational stability of plasmids.</text>
</comment>
<sequence>MNSHAPEEKTVLVSAYLSHLTNERRLSALTEKSYARDLAILLQLSEATSLNQLRAHDIRHFIVKLHGEGLSGRSLARMLSAWRGFYRYLIRHHGYADNPCNGMRVPKSPKNLPHALSPDETVKLMAFEQEDQLSIRDRAMLELFYSSGLRLTELTQLKPEDIDFTEGTVRVRGKGNKTRVVPVGSYALQALQAWLKQRAAMLAPGETALFLSLRGKRISPRAVEYRLQIRASQQNLSTHTFPHALRHSFASHMLQSSGDLRAVQEMLGHTSISTTQVYTHLDFQHLAMIYDNTHPRAKRKK</sequence>
<gene>
    <name evidence="10 14" type="primary">xerC</name>
    <name evidence="14" type="ORF">AAW31_08580</name>
    <name evidence="15" type="ORF">BCL69_100569</name>
</gene>
<dbReference type="PANTHER" id="PTHR30349">
    <property type="entry name" value="PHAGE INTEGRASE-RELATED"/>
    <property type="match status" value="1"/>
</dbReference>
<evidence type="ECO:0000256" key="10">
    <source>
        <dbReference type="HAMAP-Rule" id="MF_01808"/>
    </source>
</evidence>
<dbReference type="InterPro" id="IPR011931">
    <property type="entry name" value="Recomb_XerC"/>
</dbReference>
<dbReference type="Gene3D" id="1.10.443.10">
    <property type="entry name" value="Intergrase catalytic core"/>
    <property type="match status" value="1"/>
</dbReference>
<keyword evidence="9 10" id="KW-0131">Cell cycle</keyword>
<evidence type="ECO:0000313" key="16">
    <source>
        <dbReference type="Proteomes" id="UP000034156"/>
    </source>
</evidence>